<evidence type="ECO:0000313" key="1">
    <source>
        <dbReference type="EMBL" id="EUR66253.1"/>
    </source>
</evidence>
<sequence>MVLFKNLRINFKEIYIITNIKKKTKTHNIIYGNIQMLKYLLYNIKYISNTFINFYKDAMRNYYMFLKKKYDEYTIIHAIPMNIISTNEHQLKNTTCRISLYINTYMLLYT</sequence>
<evidence type="ECO:0000313" key="2">
    <source>
        <dbReference type="Proteomes" id="UP000030688"/>
    </source>
</evidence>
<proteinExistence type="predicted"/>
<reference evidence="2" key="1">
    <citation type="submission" date="2007-11" db="EMBL/GenBank/DDBJ databases">
        <authorList>
            <consortium name="The Broad Institute Genome Sequencing Platform"/>
            <person name="Volkman S.K."/>
            <person name="Daily J.P."/>
            <person name="Sarr O."/>
            <person name="Ndiaye D."/>
            <person name="Ndir O."/>
            <person name="Mboup S."/>
            <person name="Lukens A."/>
            <person name="Stange-Thomann N."/>
            <person name="Mauceli E."/>
            <person name="Gnerre S."/>
            <person name="Jaffe D."/>
            <person name="Zainoun J."/>
            <person name="Wiegand R.C."/>
            <person name="Birren B."/>
            <person name="Galagan J."/>
            <person name="Lander E."/>
            <person name="Wirth D.F."/>
        </authorList>
    </citation>
    <scope>NUCLEOTIDE SEQUENCE [LARGE SCALE GENOMIC DNA]</scope>
    <source>
        <strain evidence="2">7G8</strain>
    </source>
</reference>
<organism evidence="1 2">
    <name type="scientific">Plasmodium falciparum (isolate 7G8)</name>
    <dbReference type="NCBI Taxonomy" id="57266"/>
    <lineage>
        <taxon>Eukaryota</taxon>
        <taxon>Sar</taxon>
        <taxon>Alveolata</taxon>
        <taxon>Apicomplexa</taxon>
        <taxon>Aconoidasida</taxon>
        <taxon>Haemosporida</taxon>
        <taxon>Plasmodiidae</taxon>
        <taxon>Plasmodium</taxon>
        <taxon>Plasmodium (Laverania)</taxon>
    </lineage>
</organism>
<protein>
    <submittedName>
        <fullName evidence="1">Uncharacterized protein</fullName>
    </submittedName>
</protein>
<dbReference type="AlphaFoldDB" id="W7FGL9"/>
<dbReference type="Proteomes" id="UP000030688">
    <property type="component" value="Unassembled WGS sequence"/>
</dbReference>
<accession>W7FGL9</accession>
<reference evidence="1 2" key="2">
    <citation type="submission" date="2013-02" db="EMBL/GenBank/DDBJ databases">
        <title>The Genome Sequence of Plasmodium falciparum 7G8.</title>
        <authorList>
            <consortium name="The Broad Institute Genome Sequencing Platform"/>
            <consortium name="The Broad Institute Genome Sequencing Center for Infectious Disease"/>
            <person name="Neafsey D."/>
            <person name="Cheeseman I."/>
            <person name="Volkman S."/>
            <person name="Adams J."/>
            <person name="Walker B."/>
            <person name="Young S.K."/>
            <person name="Zeng Q."/>
            <person name="Gargeya S."/>
            <person name="Fitzgerald M."/>
            <person name="Haas B."/>
            <person name="Abouelleil A."/>
            <person name="Alvarado L."/>
            <person name="Arachchi H.M."/>
            <person name="Berlin A.M."/>
            <person name="Chapman S.B."/>
            <person name="Dewar J."/>
            <person name="Goldberg J."/>
            <person name="Griggs A."/>
            <person name="Gujja S."/>
            <person name="Hansen M."/>
            <person name="Howarth C."/>
            <person name="Imamovic A."/>
            <person name="Larimer J."/>
            <person name="McCowan C."/>
            <person name="Murphy C."/>
            <person name="Neiman D."/>
            <person name="Pearson M."/>
            <person name="Priest M."/>
            <person name="Roberts A."/>
            <person name="Saif S."/>
            <person name="Shea T."/>
            <person name="Sisk P."/>
            <person name="Sykes S."/>
            <person name="Wortman J."/>
            <person name="Nusbaum C."/>
            <person name="Birren B."/>
        </authorList>
    </citation>
    <scope>NUCLEOTIDE SEQUENCE [LARGE SCALE GENOMIC DNA]</scope>
    <source>
        <strain evidence="1 2">7G8</strain>
    </source>
</reference>
<name>W7FGL9_PLAF8</name>
<gene>
    <name evidence="1" type="ORF">PFBG_04541</name>
</gene>
<dbReference type="EMBL" id="KE123634">
    <property type="protein sequence ID" value="EUR66253.1"/>
    <property type="molecule type" value="Genomic_DNA"/>
</dbReference>